<evidence type="ECO:0000313" key="2">
    <source>
        <dbReference type="Proteomes" id="UP001234178"/>
    </source>
</evidence>
<proteinExistence type="predicted"/>
<name>A0ABR0B637_9CRUS</name>
<reference evidence="1 2" key="1">
    <citation type="journal article" date="2023" name="Nucleic Acids Res.">
        <title>The hologenome of Daphnia magna reveals possible DNA methylation and microbiome-mediated evolution of the host genome.</title>
        <authorList>
            <person name="Chaturvedi A."/>
            <person name="Li X."/>
            <person name="Dhandapani V."/>
            <person name="Marshall H."/>
            <person name="Kissane S."/>
            <person name="Cuenca-Cambronero M."/>
            <person name="Asole G."/>
            <person name="Calvet F."/>
            <person name="Ruiz-Romero M."/>
            <person name="Marangio P."/>
            <person name="Guigo R."/>
            <person name="Rago D."/>
            <person name="Mirbahai L."/>
            <person name="Eastwood N."/>
            <person name="Colbourne J.K."/>
            <person name="Zhou J."/>
            <person name="Mallon E."/>
            <person name="Orsini L."/>
        </authorList>
    </citation>
    <scope>NUCLEOTIDE SEQUENCE [LARGE SCALE GENOMIC DNA]</scope>
    <source>
        <strain evidence="1">LRV0_1</strain>
    </source>
</reference>
<sequence length="68" mass="7888">MKAKVKLIDMLMPTGLNSFPWLGDHLVVLIYDADNCQHEIQAESMRSNQLVATVFVRRLKRGQMLFRL</sequence>
<gene>
    <name evidence="1" type="ORF">OUZ56_029187</name>
</gene>
<protein>
    <submittedName>
        <fullName evidence="1">Uncharacterized protein</fullName>
    </submittedName>
</protein>
<dbReference type="EMBL" id="JAOYFB010000040">
    <property type="protein sequence ID" value="KAK4037147.1"/>
    <property type="molecule type" value="Genomic_DNA"/>
</dbReference>
<dbReference type="Proteomes" id="UP001234178">
    <property type="component" value="Unassembled WGS sequence"/>
</dbReference>
<evidence type="ECO:0000313" key="1">
    <source>
        <dbReference type="EMBL" id="KAK4037147.1"/>
    </source>
</evidence>
<keyword evidence="2" id="KW-1185">Reference proteome</keyword>
<organism evidence="1 2">
    <name type="scientific">Daphnia magna</name>
    <dbReference type="NCBI Taxonomy" id="35525"/>
    <lineage>
        <taxon>Eukaryota</taxon>
        <taxon>Metazoa</taxon>
        <taxon>Ecdysozoa</taxon>
        <taxon>Arthropoda</taxon>
        <taxon>Crustacea</taxon>
        <taxon>Branchiopoda</taxon>
        <taxon>Diplostraca</taxon>
        <taxon>Cladocera</taxon>
        <taxon>Anomopoda</taxon>
        <taxon>Daphniidae</taxon>
        <taxon>Daphnia</taxon>
    </lineage>
</organism>
<accession>A0ABR0B637</accession>
<comment type="caution">
    <text evidence="1">The sequence shown here is derived from an EMBL/GenBank/DDBJ whole genome shotgun (WGS) entry which is preliminary data.</text>
</comment>